<dbReference type="InterPro" id="IPR000644">
    <property type="entry name" value="CBS_dom"/>
</dbReference>
<dbReference type="InterPro" id="IPR046342">
    <property type="entry name" value="CBS_dom_sf"/>
</dbReference>
<dbReference type="EMBL" id="FONY01000001">
    <property type="protein sequence ID" value="SFE38259.1"/>
    <property type="molecule type" value="Genomic_DNA"/>
</dbReference>
<dbReference type="SUPFAM" id="SSF56176">
    <property type="entry name" value="FAD-binding/transporter-associated domain-like"/>
    <property type="match status" value="1"/>
</dbReference>
<evidence type="ECO:0000256" key="4">
    <source>
        <dbReference type="ARBA" id="ARBA00022737"/>
    </source>
</evidence>
<evidence type="ECO:0000256" key="7">
    <source>
        <dbReference type="ARBA" id="ARBA00023136"/>
    </source>
</evidence>
<sequence length="429" mass="48685">MAGDILLTIFLVILNGFFVAAEFAIVKLRSSQLELKLSEGIIKQTCRHILQRLDAYLAATRLAITMVMIAIGYIGDIVTLEVILQICEWLEYDPPAEITGHAVEISFVIMTFLLVVFGVLAPKSISIRYPLATTLFVALPLRAFYTIFYPVIFLLNGVANLVIRMFGIKPLAGNDAAHTEEELRIVIAESVRSGTINTNEQHLIEKVFEFDNRFAKQVMIPRLKISGIDINWEKEKVLETVIEEGYSRMPVYRDSIDKIIGIVYSKDLLAFANSQQDLNLENIMRPVYYVPESKRIKDLIREFQKKKIHLAIVTDEFGRTVGLISLEDIIEEVFGEIYDEYDEEKVIIIDKVNDKEFTVNAVASIVDVNRLLPQPLPENKHYDTVSGLILYKLGKLPNVGDRLKVGKYEVVITKKSHLGVELVNLKLIR</sequence>
<dbReference type="Gene3D" id="3.10.580.10">
    <property type="entry name" value="CBS-domain"/>
    <property type="match status" value="1"/>
</dbReference>
<keyword evidence="5 9" id="KW-1133">Transmembrane helix</keyword>
<dbReference type="PANTHER" id="PTHR43099:SF2">
    <property type="entry name" value="UPF0053 PROTEIN YRKA"/>
    <property type="match status" value="1"/>
</dbReference>
<evidence type="ECO:0000256" key="2">
    <source>
        <dbReference type="ARBA" id="ARBA00022475"/>
    </source>
</evidence>
<feature type="domain" description="CNNM transmembrane" evidence="12">
    <location>
        <begin position="1"/>
        <end position="200"/>
    </location>
</feature>
<feature type="transmembrane region" description="Helical" evidence="10">
    <location>
        <begin position="62"/>
        <end position="86"/>
    </location>
</feature>
<dbReference type="SUPFAM" id="SSF54631">
    <property type="entry name" value="CBS-domain pair"/>
    <property type="match status" value="1"/>
</dbReference>
<keyword evidence="6 8" id="KW-0129">CBS domain</keyword>
<name>A0A1I2A372_9BACT</name>
<dbReference type="InterPro" id="IPR002550">
    <property type="entry name" value="CNNM"/>
</dbReference>
<dbReference type="AlphaFoldDB" id="A0A1I2A372"/>
<dbReference type="InterPro" id="IPR044751">
    <property type="entry name" value="Ion_transp-like_CBS"/>
</dbReference>
<dbReference type="InterPro" id="IPR005170">
    <property type="entry name" value="Transptr-assoc_dom"/>
</dbReference>
<dbReference type="FunFam" id="3.10.580.10:FF:000002">
    <property type="entry name" value="Magnesium/cobalt efflux protein CorC"/>
    <property type="match status" value="1"/>
</dbReference>
<dbReference type="STRING" id="1003.SAMN04488541_10015"/>
<gene>
    <name evidence="13" type="ORF">SAMN04488541_10015</name>
</gene>
<evidence type="ECO:0000256" key="5">
    <source>
        <dbReference type="ARBA" id="ARBA00022989"/>
    </source>
</evidence>
<proteinExistence type="predicted"/>
<dbReference type="InterPro" id="IPR016169">
    <property type="entry name" value="FAD-bd_PCMH_sub2"/>
</dbReference>
<dbReference type="PROSITE" id="PS51846">
    <property type="entry name" value="CNNM"/>
    <property type="match status" value="1"/>
</dbReference>
<dbReference type="SMART" id="SM00116">
    <property type="entry name" value="CBS"/>
    <property type="match status" value="1"/>
</dbReference>
<reference evidence="13 14" key="1">
    <citation type="submission" date="2016-10" db="EMBL/GenBank/DDBJ databases">
        <authorList>
            <person name="de Groot N.N."/>
        </authorList>
    </citation>
    <scope>NUCLEOTIDE SEQUENCE [LARGE SCALE GENOMIC DNA]</scope>
    <source>
        <strain>GEY</strain>
        <strain evidence="14">DSM 9560</strain>
    </source>
</reference>
<evidence type="ECO:0000256" key="8">
    <source>
        <dbReference type="PROSITE-ProRule" id="PRU00703"/>
    </source>
</evidence>
<dbReference type="InterPro" id="IPR036318">
    <property type="entry name" value="FAD-bd_PCMH-like_sf"/>
</dbReference>
<accession>A0A1I2A372</accession>
<keyword evidence="7 9" id="KW-0472">Membrane</keyword>
<feature type="transmembrane region" description="Helical" evidence="10">
    <location>
        <begin position="6"/>
        <end position="26"/>
    </location>
</feature>
<feature type="domain" description="CBS" evidence="11">
    <location>
        <begin position="283"/>
        <end position="340"/>
    </location>
</feature>
<evidence type="ECO:0000256" key="6">
    <source>
        <dbReference type="ARBA" id="ARBA00023122"/>
    </source>
</evidence>
<protein>
    <submittedName>
        <fullName evidence="13">Hemolysin, contains CBS domains</fullName>
    </submittedName>
</protein>
<dbReference type="GO" id="GO:0005886">
    <property type="term" value="C:plasma membrane"/>
    <property type="evidence" value="ECO:0007669"/>
    <property type="project" value="UniProtKB-SubCell"/>
</dbReference>
<evidence type="ECO:0000259" key="11">
    <source>
        <dbReference type="PROSITE" id="PS51371"/>
    </source>
</evidence>
<keyword evidence="4" id="KW-0677">Repeat</keyword>
<dbReference type="OrthoDB" id="9798188at2"/>
<evidence type="ECO:0000313" key="13">
    <source>
        <dbReference type="EMBL" id="SFE38259.1"/>
    </source>
</evidence>
<dbReference type="Pfam" id="PF00571">
    <property type="entry name" value="CBS"/>
    <property type="match status" value="2"/>
</dbReference>
<dbReference type="CDD" id="cd04590">
    <property type="entry name" value="CBS_pair_CorC_HlyC_assoc"/>
    <property type="match status" value="1"/>
</dbReference>
<feature type="transmembrane region" description="Helical" evidence="10">
    <location>
        <begin position="98"/>
        <end position="120"/>
    </location>
</feature>
<comment type="subcellular location">
    <subcellularLocation>
        <location evidence="1">Cell membrane</location>
        <topology evidence="1">Multi-pass membrane protein</topology>
    </subcellularLocation>
</comment>
<organism evidence="13 14">
    <name type="scientific">Thermoflexibacter ruber</name>
    <dbReference type="NCBI Taxonomy" id="1003"/>
    <lineage>
        <taxon>Bacteria</taxon>
        <taxon>Pseudomonadati</taxon>
        <taxon>Bacteroidota</taxon>
        <taxon>Cytophagia</taxon>
        <taxon>Cytophagales</taxon>
        <taxon>Thermoflexibacteraceae</taxon>
        <taxon>Thermoflexibacter</taxon>
    </lineage>
</organism>
<dbReference type="SMART" id="SM01091">
    <property type="entry name" value="CorC_HlyC"/>
    <property type="match status" value="1"/>
</dbReference>
<dbReference type="GO" id="GO:0050660">
    <property type="term" value="F:flavin adenine dinucleotide binding"/>
    <property type="evidence" value="ECO:0007669"/>
    <property type="project" value="InterPro"/>
</dbReference>
<keyword evidence="3 9" id="KW-0812">Transmembrane</keyword>
<dbReference type="Proteomes" id="UP000199513">
    <property type="component" value="Unassembled WGS sequence"/>
</dbReference>
<feature type="domain" description="CBS" evidence="11">
    <location>
        <begin position="219"/>
        <end position="278"/>
    </location>
</feature>
<evidence type="ECO:0000256" key="9">
    <source>
        <dbReference type="PROSITE-ProRule" id="PRU01193"/>
    </source>
</evidence>
<dbReference type="PROSITE" id="PS51371">
    <property type="entry name" value="CBS"/>
    <property type="match status" value="2"/>
</dbReference>
<dbReference type="Pfam" id="PF03471">
    <property type="entry name" value="CorC_HlyC"/>
    <property type="match status" value="1"/>
</dbReference>
<feature type="transmembrane region" description="Helical" evidence="10">
    <location>
        <begin position="132"/>
        <end position="155"/>
    </location>
</feature>
<dbReference type="PANTHER" id="PTHR43099">
    <property type="entry name" value="UPF0053 PROTEIN YRKA"/>
    <property type="match status" value="1"/>
</dbReference>
<dbReference type="Gene3D" id="3.30.465.10">
    <property type="match status" value="1"/>
</dbReference>
<evidence type="ECO:0000256" key="3">
    <source>
        <dbReference type="ARBA" id="ARBA00022692"/>
    </source>
</evidence>
<dbReference type="Pfam" id="PF01595">
    <property type="entry name" value="CNNM"/>
    <property type="match status" value="1"/>
</dbReference>
<evidence type="ECO:0000313" key="14">
    <source>
        <dbReference type="Proteomes" id="UP000199513"/>
    </source>
</evidence>
<dbReference type="RefSeq" id="WP_091538138.1">
    <property type="nucleotide sequence ID" value="NZ_FONY01000001.1"/>
</dbReference>
<evidence type="ECO:0000256" key="10">
    <source>
        <dbReference type="SAM" id="Phobius"/>
    </source>
</evidence>
<keyword evidence="2" id="KW-1003">Cell membrane</keyword>
<dbReference type="InterPro" id="IPR051676">
    <property type="entry name" value="UPF0053_domain"/>
</dbReference>
<evidence type="ECO:0000256" key="1">
    <source>
        <dbReference type="ARBA" id="ARBA00004651"/>
    </source>
</evidence>
<keyword evidence="14" id="KW-1185">Reference proteome</keyword>
<evidence type="ECO:0000259" key="12">
    <source>
        <dbReference type="PROSITE" id="PS51846"/>
    </source>
</evidence>